<dbReference type="InterPro" id="IPR036065">
    <property type="entry name" value="BolA-like_sf"/>
</dbReference>
<proteinExistence type="predicted"/>
<dbReference type="EMBL" id="CP061799">
    <property type="protein sequence ID" value="QTA83382.1"/>
    <property type="molecule type" value="Genomic_DNA"/>
</dbReference>
<dbReference type="Gene3D" id="3.30.300.90">
    <property type="entry name" value="BolA-like"/>
    <property type="match status" value="1"/>
</dbReference>
<gene>
    <name evidence="1" type="ORF">dnl_57860</name>
</gene>
<evidence type="ECO:0000313" key="1">
    <source>
        <dbReference type="EMBL" id="QTA83382.1"/>
    </source>
</evidence>
<protein>
    <submittedName>
        <fullName evidence="1">BolA-like domain-containing protein</fullName>
    </submittedName>
</protein>
<dbReference type="RefSeq" id="WP_207689243.1">
    <property type="nucleotide sequence ID" value="NZ_CP061799.1"/>
</dbReference>
<name>A0A975GJF9_9BACT</name>
<accession>A0A975GJF9</accession>
<sequence length="87" mass="10085">MENIEEIKRVLKKLGLKELEIDMEESSSGKIGGFIVSKIFEGMSQLERQNYIWNHLEKELNEEQHKRIRLILTLTPGESDEAELEAA</sequence>
<dbReference type="SUPFAM" id="SSF82657">
    <property type="entry name" value="BolA-like"/>
    <property type="match status" value="1"/>
</dbReference>
<evidence type="ECO:0000313" key="2">
    <source>
        <dbReference type="Proteomes" id="UP000663720"/>
    </source>
</evidence>
<keyword evidence="2" id="KW-1185">Reference proteome</keyword>
<organism evidence="1 2">
    <name type="scientific">Desulfonema limicola</name>
    <dbReference type="NCBI Taxonomy" id="45656"/>
    <lineage>
        <taxon>Bacteria</taxon>
        <taxon>Pseudomonadati</taxon>
        <taxon>Thermodesulfobacteriota</taxon>
        <taxon>Desulfobacteria</taxon>
        <taxon>Desulfobacterales</taxon>
        <taxon>Desulfococcaceae</taxon>
        <taxon>Desulfonema</taxon>
    </lineage>
</organism>
<dbReference type="KEGG" id="dli:dnl_57860"/>
<dbReference type="AlphaFoldDB" id="A0A975GJF9"/>
<dbReference type="Proteomes" id="UP000663720">
    <property type="component" value="Chromosome"/>
</dbReference>
<reference evidence="1" key="1">
    <citation type="journal article" date="2021" name="Microb. Physiol.">
        <title>Proteogenomic Insights into the Physiology of Marine, Sulfate-Reducing, Filamentous Desulfonema limicola and Desulfonema magnum.</title>
        <authorList>
            <person name="Schnaars V."/>
            <person name="Wohlbrand L."/>
            <person name="Scheve S."/>
            <person name="Hinrichs C."/>
            <person name="Reinhardt R."/>
            <person name="Rabus R."/>
        </authorList>
    </citation>
    <scope>NUCLEOTIDE SEQUENCE</scope>
    <source>
        <strain evidence="1">5ac10</strain>
    </source>
</reference>